<feature type="region of interest" description="Disordered" evidence="3">
    <location>
        <begin position="100"/>
        <end position="119"/>
    </location>
</feature>
<dbReference type="EMBL" id="FO904937">
    <property type="protein sequence ID" value="CDP26242.1"/>
    <property type="molecule type" value="Genomic_DNA"/>
</dbReference>
<evidence type="ECO:0000313" key="4">
    <source>
        <dbReference type="EMBL" id="CAP73843.1"/>
    </source>
</evidence>
<dbReference type="Gene3D" id="1.20.5.430">
    <property type="match status" value="1"/>
</dbReference>
<dbReference type="eggNOG" id="ENOG502SFPH">
    <property type="taxonomic scope" value="Eukaryota"/>
</dbReference>
<keyword evidence="2" id="KW-0175">Coiled coil</keyword>
<dbReference type="GeneID" id="6195416"/>
<feature type="coiled-coil region" evidence="2">
    <location>
        <begin position="144"/>
        <end position="171"/>
    </location>
</feature>
<dbReference type="RefSeq" id="XP_001912014.1">
    <property type="nucleotide sequence ID" value="XM_001911979.1"/>
</dbReference>
<protein>
    <submittedName>
        <fullName evidence="4">Podospora anserina S mat+ genomic DNA chromosome 2, supercontig 2</fullName>
    </submittedName>
</protein>
<dbReference type="InParanoid" id="B2B7R4"/>
<dbReference type="EMBL" id="CU640366">
    <property type="protein sequence ID" value="CAP73843.1"/>
    <property type="molecule type" value="Genomic_DNA"/>
</dbReference>
<dbReference type="KEGG" id="pan:PODANSg9060"/>
<dbReference type="FunFam" id="1.20.5.430:FF:000006">
    <property type="entry name" value="Heat shock factor binding 1 protein"/>
    <property type="match status" value="1"/>
</dbReference>
<evidence type="ECO:0000313" key="5">
    <source>
        <dbReference type="EMBL" id="CDP26242.1"/>
    </source>
</evidence>
<gene>
    <name evidence="4" type="ORF">PODANS_2_11980</name>
</gene>
<dbReference type="Proteomes" id="UP000001197">
    <property type="component" value="Chromosome 2"/>
</dbReference>
<comment type="similarity">
    <text evidence="1">Belongs to the HSBP1 family.</text>
</comment>
<reference evidence="4" key="2">
    <citation type="submission" date="2008-07" db="EMBL/GenBank/DDBJ databases">
        <authorList>
            <person name="Genoscope - CEA"/>
        </authorList>
    </citation>
    <scope>NUCLEOTIDE SEQUENCE</scope>
    <source>
        <strain evidence="4">S mat+</strain>
    </source>
</reference>
<name>B2B7R4_PODAN</name>
<accession>B2B7R4</accession>
<reference evidence="5" key="4">
    <citation type="submission" date="2014-09" db="EMBL/GenBank/DDBJ databases">
        <title>Maintaining two mating types: Structure of the mating type locus and its role in heterokaryosis in Podospora anserina.</title>
        <authorList>
            <person name="Grognet P."/>
            <person name="Bidard F."/>
            <person name="Kuchly C."/>
            <person name="Chan Ho Tong L."/>
            <person name="Coppin E."/>
            <person name="Ait Benkhali J."/>
            <person name="Couloux A."/>
            <person name="Wincker P."/>
            <person name="Debuchy R."/>
            <person name="Silar P."/>
        </authorList>
    </citation>
    <scope>NUCLEOTIDE SEQUENCE</scope>
</reference>
<proteinExistence type="inferred from homology"/>
<organism evidence="4">
    <name type="scientific">Podospora anserina (strain S / ATCC MYA-4624 / DSM 980 / FGSC 10383)</name>
    <name type="common">Pleurage anserina</name>
    <dbReference type="NCBI Taxonomy" id="515849"/>
    <lineage>
        <taxon>Eukaryota</taxon>
        <taxon>Fungi</taxon>
        <taxon>Dikarya</taxon>
        <taxon>Ascomycota</taxon>
        <taxon>Pezizomycotina</taxon>
        <taxon>Sordariomycetes</taxon>
        <taxon>Sordariomycetidae</taxon>
        <taxon>Sordariales</taxon>
        <taxon>Podosporaceae</taxon>
        <taxon>Podospora</taxon>
        <taxon>Podospora anserina</taxon>
    </lineage>
</organism>
<evidence type="ECO:0000313" key="6">
    <source>
        <dbReference type="Proteomes" id="UP000001197"/>
    </source>
</evidence>
<dbReference type="GO" id="GO:0003714">
    <property type="term" value="F:transcription corepressor activity"/>
    <property type="evidence" value="ECO:0007669"/>
    <property type="project" value="InterPro"/>
</dbReference>
<dbReference type="Pfam" id="PF06825">
    <property type="entry name" value="HSBP1"/>
    <property type="match status" value="1"/>
</dbReference>
<evidence type="ECO:0000256" key="1">
    <source>
        <dbReference type="ARBA" id="ARBA00006349"/>
    </source>
</evidence>
<dbReference type="OrthoDB" id="4159489at2759"/>
<feature type="compositionally biased region" description="Low complexity" evidence="3">
    <location>
        <begin position="104"/>
        <end position="117"/>
    </location>
</feature>
<reference evidence="4 6" key="1">
    <citation type="journal article" date="2008" name="Genome Biol.">
        <title>The genome sequence of the model ascomycete fungus Podospora anserina.</title>
        <authorList>
            <person name="Espagne E."/>
            <person name="Lespinet O."/>
            <person name="Malagnac F."/>
            <person name="Da Silva C."/>
            <person name="Jaillon O."/>
            <person name="Porcel B.M."/>
            <person name="Couloux A."/>
            <person name="Aury J.-M."/>
            <person name="Segurens B."/>
            <person name="Poulain J."/>
            <person name="Anthouard V."/>
            <person name="Grossetete S."/>
            <person name="Khalili H."/>
            <person name="Coppin E."/>
            <person name="Dequard-Chablat M."/>
            <person name="Picard M."/>
            <person name="Contamine V."/>
            <person name="Arnaise S."/>
            <person name="Bourdais A."/>
            <person name="Berteaux-Lecellier V."/>
            <person name="Gautheret D."/>
            <person name="de Vries R.P."/>
            <person name="Battaglia E."/>
            <person name="Coutinho P.M."/>
            <person name="Danchin E.G.J."/>
            <person name="Henrissat B."/>
            <person name="El Khoury R."/>
            <person name="Sainsard-Chanet A."/>
            <person name="Boivin A."/>
            <person name="Pinan-Lucarre B."/>
            <person name="Sellem C.H."/>
            <person name="Debuchy R."/>
            <person name="Wincker P."/>
            <person name="Weissenbach J."/>
            <person name="Silar P."/>
        </authorList>
    </citation>
    <scope>NUCLEOTIDE SEQUENCE [LARGE SCALE GENOMIC DNA]</scope>
    <source>
        <strain evidence="6">S / ATCC MYA-4624 / DSM 980 / FGSC 10383</strain>
        <strain evidence="4">S mat+</strain>
    </source>
</reference>
<reference evidence="6" key="3">
    <citation type="journal article" date="2014" name="Genetics">
        <title>Maintaining two mating types: Structure of the mating type locus and its role in heterokaryosis in Podospora anserina.</title>
        <authorList>
            <person name="Grognet P."/>
            <person name="Bidard F."/>
            <person name="Kuchly C."/>
            <person name="Tong L.C.H."/>
            <person name="Coppin E."/>
            <person name="Benkhali J.A."/>
            <person name="Couloux A."/>
            <person name="Wincker P."/>
            <person name="Debuchy R."/>
            <person name="Silar P."/>
        </authorList>
    </citation>
    <scope>GENOME REANNOTATION</scope>
    <source>
        <strain evidence="6">S / ATCC MYA-4624 / DSM 980 / FGSC 10383</strain>
    </source>
</reference>
<dbReference type="VEuPathDB" id="FungiDB:PODANS_2_11980"/>
<dbReference type="AlphaFoldDB" id="B2B7R4"/>
<dbReference type="InterPro" id="IPR009643">
    <property type="entry name" value="HS1-bd"/>
</dbReference>
<sequence length="176" mass="18902">MQSDALMDDDVFVIISSGEAAAARVPSSLASNSARPSDYHSVVTGLCTVLSNSALKANPPPVEPAAHDQKHIDSNLFRTVQSSRNCFSLRIQKYRTKISMASKNESNANNTSPTNASGDNAHAELTVQLEDLLNTLSNKFAGVSSEIFAKMDEMSRRLDNLEAQLAANKDKKSSSG</sequence>
<keyword evidence="6" id="KW-1185">Reference proteome</keyword>
<dbReference type="STRING" id="515849.B2B7R4"/>
<dbReference type="HOGENOM" id="CLU_1525812_0_0_1"/>
<evidence type="ECO:0000256" key="2">
    <source>
        <dbReference type="SAM" id="Coils"/>
    </source>
</evidence>
<evidence type="ECO:0000256" key="3">
    <source>
        <dbReference type="SAM" id="MobiDB-lite"/>
    </source>
</evidence>